<evidence type="ECO:0000313" key="3">
    <source>
        <dbReference type="Proteomes" id="UP001151760"/>
    </source>
</evidence>
<feature type="region of interest" description="Disordered" evidence="1">
    <location>
        <begin position="15"/>
        <end position="39"/>
    </location>
</feature>
<dbReference type="Proteomes" id="UP001151760">
    <property type="component" value="Unassembled WGS sequence"/>
</dbReference>
<comment type="caution">
    <text evidence="2">The sequence shown here is derived from an EMBL/GenBank/DDBJ whole genome shotgun (WGS) entry which is preliminary data.</text>
</comment>
<sequence>MDNFRHRDNYRVRYYMPRNHSRSRDRSDCDKPRARARDRNHIRSTAGMQKISVECEKEVADVIAQIRLEYGNKRQEAFKQKQEHQ</sequence>
<accession>A0ABQ4WXG6</accession>
<protein>
    <submittedName>
        <fullName evidence="2">Uncharacterized protein</fullName>
    </submittedName>
</protein>
<name>A0ABQ4WXG6_9ASTR</name>
<feature type="compositionally biased region" description="Basic and acidic residues" evidence="1">
    <location>
        <begin position="22"/>
        <end position="39"/>
    </location>
</feature>
<proteinExistence type="predicted"/>
<gene>
    <name evidence="2" type="ORF">Tco_0652145</name>
</gene>
<evidence type="ECO:0000256" key="1">
    <source>
        <dbReference type="SAM" id="MobiDB-lite"/>
    </source>
</evidence>
<reference evidence="2" key="1">
    <citation type="journal article" date="2022" name="Int. J. Mol. Sci.">
        <title>Draft Genome of Tanacetum Coccineum: Genomic Comparison of Closely Related Tanacetum-Family Plants.</title>
        <authorList>
            <person name="Yamashiro T."/>
            <person name="Shiraishi A."/>
            <person name="Nakayama K."/>
            <person name="Satake H."/>
        </authorList>
    </citation>
    <scope>NUCLEOTIDE SEQUENCE</scope>
</reference>
<reference evidence="2" key="2">
    <citation type="submission" date="2022-01" db="EMBL/GenBank/DDBJ databases">
        <authorList>
            <person name="Yamashiro T."/>
            <person name="Shiraishi A."/>
            <person name="Satake H."/>
            <person name="Nakayama K."/>
        </authorList>
    </citation>
    <scope>NUCLEOTIDE SEQUENCE</scope>
</reference>
<evidence type="ECO:0000313" key="2">
    <source>
        <dbReference type="EMBL" id="GJS57361.1"/>
    </source>
</evidence>
<keyword evidence="3" id="KW-1185">Reference proteome</keyword>
<organism evidence="2 3">
    <name type="scientific">Tanacetum coccineum</name>
    <dbReference type="NCBI Taxonomy" id="301880"/>
    <lineage>
        <taxon>Eukaryota</taxon>
        <taxon>Viridiplantae</taxon>
        <taxon>Streptophyta</taxon>
        <taxon>Embryophyta</taxon>
        <taxon>Tracheophyta</taxon>
        <taxon>Spermatophyta</taxon>
        <taxon>Magnoliopsida</taxon>
        <taxon>eudicotyledons</taxon>
        <taxon>Gunneridae</taxon>
        <taxon>Pentapetalae</taxon>
        <taxon>asterids</taxon>
        <taxon>campanulids</taxon>
        <taxon>Asterales</taxon>
        <taxon>Asteraceae</taxon>
        <taxon>Asteroideae</taxon>
        <taxon>Anthemideae</taxon>
        <taxon>Anthemidinae</taxon>
        <taxon>Tanacetum</taxon>
    </lineage>
</organism>
<dbReference type="EMBL" id="BQNB010009000">
    <property type="protein sequence ID" value="GJS57361.1"/>
    <property type="molecule type" value="Genomic_DNA"/>
</dbReference>